<sequence length="88" mass="10232">MVDDYYLRVYRKKFKGELYLHYDFESEDKTIARVFTTVSPSGDQWRKRTASMIEWLVGRMHYHFSDRIKSTSIVVKNATSVSSSGGGL</sequence>
<organism evidence="1 2">
    <name type="scientific">Rhodopirellula europaea SH398</name>
    <dbReference type="NCBI Taxonomy" id="1263868"/>
    <lineage>
        <taxon>Bacteria</taxon>
        <taxon>Pseudomonadati</taxon>
        <taxon>Planctomycetota</taxon>
        <taxon>Planctomycetia</taxon>
        <taxon>Pirellulales</taxon>
        <taxon>Pirellulaceae</taxon>
        <taxon>Rhodopirellula</taxon>
    </lineage>
</organism>
<evidence type="ECO:0000313" key="1">
    <source>
        <dbReference type="EMBL" id="EMI24143.1"/>
    </source>
</evidence>
<reference evidence="1 2" key="1">
    <citation type="journal article" date="2013" name="Mar. Genomics">
        <title>Expression of sulfatases in Rhodopirellula baltica and the diversity of sulfatases in the genus Rhodopirellula.</title>
        <authorList>
            <person name="Wegner C.E."/>
            <person name="Richter-Heitmann T."/>
            <person name="Klindworth A."/>
            <person name="Klockow C."/>
            <person name="Richter M."/>
            <person name="Achstetter T."/>
            <person name="Glockner F.O."/>
            <person name="Harder J."/>
        </authorList>
    </citation>
    <scope>NUCLEOTIDE SEQUENCE [LARGE SCALE GENOMIC DNA]</scope>
    <source>
        <strain evidence="1 2">SH398</strain>
    </source>
</reference>
<protein>
    <submittedName>
        <fullName evidence="1">Uncharacterized protein</fullName>
    </submittedName>
</protein>
<dbReference type="PATRIC" id="fig|1263868.3.peg.5721"/>
<evidence type="ECO:0000313" key="2">
    <source>
        <dbReference type="Proteomes" id="UP000011996"/>
    </source>
</evidence>
<dbReference type="Proteomes" id="UP000011996">
    <property type="component" value="Unassembled WGS sequence"/>
</dbReference>
<comment type="caution">
    <text evidence="1">The sequence shown here is derived from an EMBL/GenBank/DDBJ whole genome shotgun (WGS) entry which is preliminary data.</text>
</comment>
<dbReference type="AlphaFoldDB" id="M5RXR1"/>
<proteinExistence type="predicted"/>
<dbReference type="EMBL" id="ANOF01000169">
    <property type="protein sequence ID" value="EMI24143.1"/>
    <property type="molecule type" value="Genomic_DNA"/>
</dbReference>
<accession>M5RXR1</accession>
<name>M5RXR1_9BACT</name>
<gene>
    <name evidence="1" type="ORF">RESH_05264</name>
</gene>